<name>A0A1H7T2I3_9GAMM</name>
<dbReference type="EMBL" id="FOAS01000022">
    <property type="protein sequence ID" value="SEL78709.1"/>
    <property type="molecule type" value="Genomic_DNA"/>
</dbReference>
<proteinExistence type="predicted"/>
<protein>
    <submittedName>
        <fullName evidence="1">Uncharacterized protein</fullName>
    </submittedName>
</protein>
<organism evidence="1 2">
    <name type="scientific">Atopomonas hussainii</name>
    <dbReference type="NCBI Taxonomy" id="1429083"/>
    <lineage>
        <taxon>Bacteria</taxon>
        <taxon>Pseudomonadati</taxon>
        <taxon>Pseudomonadota</taxon>
        <taxon>Gammaproteobacteria</taxon>
        <taxon>Pseudomonadales</taxon>
        <taxon>Pseudomonadaceae</taxon>
        <taxon>Atopomonas</taxon>
    </lineage>
</organism>
<sequence>MSVHQQAQELCRAAAAQAQAASSDEQLLARALLSAVVQWNKQLRSASDLAAELEFLANNLDDEQDYLFMRP</sequence>
<keyword evidence="2" id="KW-1185">Reference proteome</keyword>
<reference evidence="1 2" key="1">
    <citation type="submission" date="2016-10" db="EMBL/GenBank/DDBJ databases">
        <authorList>
            <person name="de Groot N.N."/>
        </authorList>
    </citation>
    <scope>NUCLEOTIDE SEQUENCE [LARGE SCALE GENOMIC DNA]</scope>
    <source>
        <strain evidence="1 2">JCM 19513</strain>
    </source>
</reference>
<evidence type="ECO:0000313" key="1">
    <source>
        <dbReference type="EMBL" id="SEL78709.1"/>
    </source>
</evidence>
<dbReference type="AlphaFoldDB" id="A0A1H7T2I3"/>
<dbReference type="RefSeq" id="WP_074870618.1">
    <property type="nucleotide sequence ID" value="NZ_FOAS01000022.1"/>
</dbReference>
<dbReference type="Proteomes" id="UP000185766">
    <property type="component" value="Unassembled WGS sequence"/>
</dbReference>
<gene>
    <name evidence="1" type="ORF">SAMN05216214_12213</name>
</gene>
<evidence type="ECO:0000313" key="2">
    <source>
        <dbReference type="Proteomes" id="UP000185766"/>
    </source>
</evidence>
<dbReference type="STRING" id="1429083.GCA_001885685_02230"/>
<accession>A0A1H7T2I3</accession>